<gene>
    <name evidence="2" type="ORF">E3T61_05595</name>
</gene>
<dbReference type="GO" id="GO:0003723">
    <property type="term" value="F:RNA binding"/>
    <property type="evidence" value="ECO:0007669"/>
    <property type="project" value="InterPro"/>
</dbReference>
<dbReference type="InterPro" id="IPR005561">
    <property type="entry name" value="ANTAR"/>
</dbReference>
<dbReference type="InterPro" id="IPR036388">
    <property type="entry name" value="WH-like_DNA-bd_sf"/>
</dbReference>
<dbReference type="Gene3D" id="1.10.10.10">
    <property type="entry name" value="Winged helix-like DNA-binding domain superfamily/Winged helix DNA-binding domain"/>
    <property type="match status" value="1"/>
</dbReference>
<comment type="caution">
    <text evidence="2">The sequence shown here is derived from an EMBL/GenBank/DDBJ whole genome shotgun (WGS) entry which is preliminary data.</text>
</comment>
<evidence type="ECO:0000313" key="2">
    <source>
        <dbReference type="EMBL" id="TFD93064.1"/>
    </source>
</evidence>
<feature type="domain" description="ANTAR" evidence="1">
    <location>
        <begin position="52"/>
        <end position="94"/>
    </location>
</feature>
<dbReference type="EMBL" id="SOHM01000009">
    <property type="protein sequence ID" value="TFD93064.1"/>
    <property type="molecule type" value="Genomic_DNA"/>
</dbReference>
<dbReference type="Proteomes" id="UP000298468">
    <property type="component" value="Unassembled WGS sequence"/>
</dbReference>
<name>A0A4R9BWT0_9MICO</name>
<dbReference type="Pfam" id="PF03861">
    <property type="entry name" value="ANTAR"/>
    <property type="match status" value="1"/>
</dbReference>
<keyword evidence="3" id="KW-1185">Reference proteome</keyword>
<evidence type="ECO:0000313" key="3">
    <source>
        <dbReference type="Proteomes" id="UP000298468"/>
    </source>
</evidence>
<reference evidence="2 3" key="1">
    <citation type="submission" date="2019-03" db="EMBL/GenBank/DDBJ databases">
        <title>Genomics of glacier-inhabiting Cryobacterium strains.</title>
        <authorList>
            <person name="Liu Q."/>
            <person name="Xin Y.-H."/>
        </authorList>
    </citation>
    <scope>NUCLEOTIDE SEQUENCE [LARGE SCALE GENOMIC DNA]</scope>
    <source>
        <strain evidence="2 3">Sr59</strain>
    </source>
</reference>
<protein>
    <submittedName>
        <fullName evidence="2">ANTAR domain-containing protein</fullName>
    </submittedName>
</protein>
<organism evidence="2 3">
    <name type="scientific">Cryobacterium lactosi</name>
    <dbReference type="NCBI Taxonomy" id="1259202"/>
    <lineage>
        <taxon>Bacteria</taxon>
        <taxon>Bacillati</taxon>
        <taxon>Actinomycetota</taxon>
        <taxon>Actinomycetes</taxon>
        <taxon>Micrococcales</taxon>
        <taxon>Microbacteriaceae</taxon>
        <taxon>Cryobacterium</taxon>
    </lineage>
</organism>
<dbReference type="OrthoDB" id="5122810at2"/>
<evidence type="ECO:0000259" key="1">
    <source>
        <dbReference type="Pfam" id="PF03861"/>
    </source>
</evidence>
<sequence length="101" mass="11272">MPAGISVLTRSGDAVQNECEPLHPKWRRKARHPVTIESRQQISRSARWYNPQVHQATGVIIAQTQAHPDEALRRLVRRAESRGLSVDAVAADVIAGRITFI</sequence>
<accession>A0A4R9BWT0</accession>
<dbReference type="AlphaFoldDB" id="A0A4R9BWT0"/>
<proteinExistence type="predicted"/>